<comment type="cofactor">
    <cofactor evidence="7">
        <name>Zn(2+)</name>
        <dbReference type="ChEBI" id="CHEBI:29105"/>
    </cofactor>
</comment>
<evidence type="ECO:0000256" key="3">
    <source>
        <dbReference type="ARBA" id="ARBA00022723"/>
    </source>
</evidence>
<dbReference type="EC" id="4.2.1.1" evidence="2 7"/>
<dbReference type="HOGENOM" id="CLU_039326_1_2_1"/>
<keyword evidence="3 7" id="KW-0479">Metal-binding</keyword>
<dbReference type="GeneTree" id="ENSGT00940000159282"/>
<dbReference type="InterPro" id="IPR001148">
    <property type="entry name" value="CA_dom"/>
</dbReference>
<accession>H3AUJ4</accession>
<comment type="function">
    <text evidence="7">Reversible hydration of carbon dioxide.</text>
</comment>
<keyword evidence="7" id="KW-0732">Signal</keyword>
<dbReference type="eggNOG" id="KOG0382">
    <property type="taxonomic scope" value="Eukaryota"/>
</dbReference>
<gene>
    <name evidence="10" type="primary">CA12</name>
</gene>
<evidence type="ECO:0000259" key="9">
    <source>
        <dbReference type="PROSITE" id="PS51144"/>
    </source>
</evidence>
<evidence type="ECO:0000313" key="10">
    <source>
        <dbReference type="Ensembl" id="ENSLACP00000013315.1"/>
    </source>
</evidence>
<comment type="catalytic activity">
    <reaction evidence="7">
        <text>hydrogencarbonate + H(+) = CO2 + H2O</text>
        <dbReference type="Rhea" id="RHEA:10748"/>
        <dbReference type="ChEBI" id="CHEBI:15377"/>
        <dbReference type="ChEBI" id="CHEBI:15378"/>
        <dbReference type="ChEBI" id="CHEBI:16526"/>
        <dbReference type="ChEBI" id="CHEBI:17544"/>
        <dbReference type="EC" id="4.2.1.1"/>
    </reaction>
</comment>
<evidence type="ECO:0000256" key="6">
    <source>
        <dbReference type="ARBA" id="ARBA00023239"/>
    </source>
</evidence>
<sequence length="335" mass="38257">CYILVLYFFFLLVCQRLTFSCLTTGPKGMPHWSKQYPFCGGSFQSPIDFYRDIIQFTSSLKPIEVMNYNLSSTVLYTLSNNGHSVKMSLPSSMYLNGLPYRYSATQLHLHWGNKYSSKGSEHTINGKRFAAELHILHFNSERYPSELIAMDKSDGLAALGVLIEIGAFNPAFENIVKYLQNVKYRGQQFPIPGFDIEELLPPRLDEFYRYEGSVTTPPCYTSVIWTVFRNTVKISREQLLTLQTSMYYTQKDEPAPLEMMDNYRHTQEPGDRIVFITFRQGIVLSLILAGALGALVVIAIVCFVLQRNRAKKQTAEIKGIIYKSTPSKDEENPKI</sequence>
<keyword evidence="8" id="KW-1133">Transmembrane helix</keyword>
<keyword evidence="8" id="KW-0812">Transmembrane</keyword>
<evidence type="ECO:0000256" key="5">
    <source>
        <dbReference type="ARBA" id="ARBA00023180"/>
    </source>
</evidence>
<dbReference type="Gene3D" id="3.10.200.10">
    <property type="entry name" value="Alpha carbonic anhydrase"/>
    <property type="match status" value="1"/>
</dbReference>
<dbReference type="GO" id="GO:0005886">
    <property type="term" value="C:plasma membrane"/>
    <property type="evidence" value="ECO:0007669"/>
    <property type="project" value="TreeGrafter"/>
</dbReference>
<dbReference type="SUPFAM" id="SSF51069">
    <property type="entry name" value="Carbonic anhydrase"/>
    <property type="match status" value="1"/>
</dbReference>
<name>H3AUJ4_LATCH</name>
<evidence type="ECO:0000256" key="1">
    <source>
        <dbReference type="ARBA" id="ARBA00010718"/>
    </source>
</evidence>
<comment type="similarity">
    <text evidence="1 7">Belongs to the alpha-carbonic anhydrase family.</text>
</comment>
<keyword evidence="8" id="KW-0472">Membrane</keyword>
<dbReference type="FunFam" id="3.10.200.10:FF:000003">
    <property type="entry name" value="Carbonic anhydrase 12"/>
    <property type="match status" value="1"/>
</dbReference>
<dbReference type="InParanoid" id="H3AUJ4"/>
<evidence type="ECO:0000313" key="11">
    <source>
        <dbReference type="Proteomes" id="UP000008672"/>
    </source>
</evidence>
<reference evidence="11" key="1">
    <citation type="submission" date="2011-08" db="EMBL/GenBank/DDBJ databases">
        <title>The draft genome of Latimeria chalumnae.</title>
        <authorList>
            <person name="Di Palma F."/>
            <person name="Alfoldi J."/>
            <person name="Johnson J."/>
            <person name="Berlin A."/>
            <person name="Gnerre S."/>
            <person name="Jaffe D."/>
            <person name="MacCallum I."/>
            <person name="Young S."/>
            <person name="Walker B.J."/>
            <person name="Lander E."/>
            <person name="Lindblad-Toh K."/>
        </authorList>
    </citation>
    <scope>NUCLEOTIDE SEQUENCE [LARGE SCALE GENOMIC DNA]</scope>
    <source>
        <strain evidence="11">Wild caught</strain>
    </source>
</reference>
<reference evidence="10" key="3">
    <citation type="submission" date="2025-09" db="UniProtKB">
        <authorList>
            <consortium name="Ensembl"/>
        </authorList>
    </citation>
    <scope>IDENTIFICATION</scope>
</reference>
<dbReference type="SMART" id="SM01057">
    <property type="entry name" value="Carb_anhydrase"/>
    <property type="match status" value="1"/>
</dbReference>
<dbReference type="PROSITE" id="PS00162">
    <property type="entry name" value="ALPHA_CA_1"/>
    <property type="match status" value="1"/>
</dbReference>
<dbReference type="PANTHER" id="PTHR18952">
    <property type="entry name" value="CARBONIC ANHYDRASE"/>
    <property type="match status" value="1"/>
</dbReference>
<dbReference type="Pfam" id="PF00194">
    <property type="entry name" value="Carb_anhydrase"/>
    <property type="match status" value="1"/>
</dbReference>
<dbReference type="PROSITE" id="PS51144">
    <property type="entry name" value="ALPHA_CA_2"/>
    <property type="match status" value="1"/>
</dbReference>
<evidence type="ECO:0000256" key="7">
    <source>
        <dbReference type="RuleBase" id="RU367011"/>
    </source>
</evidence>
<dbReference type="AlphaFoldDB" id="H3AUJ4"/>
<keyword evidence="11" id="KW-1185">Reference proteome</keyword>
<keyword evidence="6 7" id="KW-0456">Lyase</keyword>
<keyword evidence="5" id="KW-0325">Glycoprotein</keyword>
<feature type="transmembrane region" description="Helical" evidence="8">
    <location>
        <begin position="282"/>
        <end position="305"/>
    </location>
</feature>
<feature type="domain" description="Alpha-carbonic anhydrase" evidence="9">
    <location>
        <begin position="15"/>
        <end position="278"/>
    </location>
</feature>
<dbReference type="Bgee" id="ENSLACG00000011724">
    <property type="expression patterns" value="Expressed in pectoral fin and 2 other cell types or tissues"/>
</dbReference>
<evidence type="ECO:0000256" key="4">
    <source>
        <dbReference type="ARBA" id="ARBA00022833"/>
    </source>
</evidence>
<dbReference type="FunCoup" id="H3AUJ4">
    <property type="interactions" value="394"/>
</dbReference>
<reference evidence="10" key="2">
    <citation type="submission" date="2025-08" db="UniProtKB">
        <authorList>
            <consortium name="Ensembl"/>
        </authorList>
    </citation>
    <scope>IDENTIFICATION</scope>
</reference>
<dbReference type="PANTHER" id="PTHR18952:SF19">
    <property type="entry name" value="CARBONIC ANHYDRASE 12"/>
    <property type="match status" value="1"/>
</dbReference>
<dbReference type="OMA" id="LHPDMHI"/>
<proteinExistence type="inferred from homology"/>
<protein>
    <recommendedName>
        <fullName evidence="2 7">Carbonic anhydrase</fullName>
        <ecNumber evidence="2 7">4.2.1.1</ecNumber>
    </recommendedName>
</protein>
<evidence type="ECO:0000256" key="2">
    <source>
        <dbReference type="ARBA" id="ARBA00012925"/>
    </source>
</evidence>
<keyword evidence="4 7" id="KW-0862">Zinc</keyword>
<dbReference type="Proteomes" id="UP000008672">
    <property type="component" value="Unassembled WGS sequence"/>
</dbReference>
<feature type="signal peptide" evidence="7">
    <location>
        <begin position="1"/>
        <end position="20"/>
    </location>
</feature>
<dbReference type="EMBL" id="AFYH01009543">
    <property type="status" value="NOT_ANNOTATED_CDS"/>
    <property type="molecule type" value="Genomic_DNA"/>
</dbReference>
<dbReference type="InterPro" id="IPR018338">
    <property type="entry name" value="Carbonic_anhydrase_a-class_CS"/>
</dbReference>
<feature type="chain" id="PRO_5025097812" description="Carbonic anhydrase" evidence="7">
    <location>
        <begin position="21"/>
        <end position="335"/>
    </location>
</feature>
<dbReference type="STRING" id="7897.ENSLACP00000013315"/>
<evidence type="ECO:0000256" key="8">
    <source>
        <dbReference type="SAM" id="Phobius"/>
    </source>
</evidence>
<dbReference type="EMBL" id="AFYH01009542">
    <property type="status" value="NOT_ANNOTATED_CDS"/>
    <property type="molecule type" value="Genomic_DNA"/>
</dbReference>
<dbReference type="InterPro" id="IPR023561">
    <property type="entry name" value="Carbonic_anhydrase_a-class"/>
</dbReference>
<dbReference type="Ensembl" id="ENSLACT00000013411.1">
    <property type="protein sequence ID" value="ENSLACP00000013315.1"/>
    <property type="gene ID" value="ENSLACG00000011724.1"/>
</dbReference>
<dbReference type="GO" id="GO:0004089">
    <property type="term" value="F:carbonate dehydratase activity"/>
    <property type="evidence" value="ECO:0007669"/>
    <property type="project" value="UniProtKB-UniRule"/>
</dbReference>
<dbReference type="GO" id="GO:0008270">
    <property type="term" value="F:zinc ion binding"/>
    <property type="evidence" value="ECO:0007669"/>
    <property type="project" value="UniProtKB-UniRule"/>
</dbReference>
<dbReference type="InterPro" id="IPR036398">
    <property type="entry name" value="CA_dom_sf"/>
</dbReference>
<organism evidence="10 11">
    <name type="scientific">Latimeria chalumnae</name>
    <name type="common">Coelacanth</name>
    <dbReference type="NCBI Taxonomy" id="7897"/>
    <lineage>
        <taxon>Eukaryota</taxon>
        <taxon>Metazoa</taxon>
        <taxon>Chordata</taxon>
        <taxon>Craniata</taxon>
        <taxon>Vertebrata</taxon>
        <taxon>Euteleostomi</taxon>
        <taxon>Coelacanthiformes</taxon>
        <taxon>Coelacanthidae</taxon>
        <taxon>Latimeria</taxon>
    </lineage>
</organism>